<evidence type="ECO:0000313" key="8">
    <source>
        <dbReference type="Proteomes" id="UP001176517"/>
    </source>
</evidence>
<evidence type="ECO:0000256" key="6">
    <source>
        <dbReference type="SAM" id="MobiDB-lite"/>
    </source>
</evidence>
<dbReference type="EMBL" id="JAPDMZ010000032">
    <property type="protein sequence ID" value="KAK0554962.1"/>
    <property type="molecule type" value="Genomic_DNA"/>
</dbReference>
<protein>
    <recommendedName>
        <fullName evidence="4">ATPase inhibitor, mitochondrial</fullName>
    </recommendedName>
</protein>
<comment type="function">
    <text evidence="4">Inhibits the enzyme activity of ATPase.</text>
</comment>
<keyword evidence="8" id="KW-1185">Reference proteome</keyword>
<reference evidence="7" key="1">
    <citation type="journal article" date="2023" name="PhytoFront">
        <title>Draft Genome Resources of Seven Strains of Tilletia horrida, Causal Agent of Kernel Smut of Rice.</title>
        <authorList>
            <person name="Khanal S."/>
            <person name="Antony Babu S."/>
            <person name="Zhou X.G."/>
        </authorList>
    </citation>
    <scope>NUCLEOTIDE SEQUENCE</scope>
    <source>
        <strain evidence="7">TX6</strain>
    </source>
</reference>
<dbReference type="Proteomes" id="UP001176517">
    <property type="component" value="Unassembled WGS sequence"/>
</dbReference>
<gene>
    <name evidence="7" type="ORF">OC846_001913</name>
</gene>
<name>A0AAN6GT27_9BASI</name>
<dbReference type="GO" id="GO:0042030">
    <property type="term" value="F:ATPase inhibitor activity"/>
    <property type="evidence" value="ECO:0007669"/>
    <property type="project" value="InterPro"/>
</dbReference>
<keyword evidence="3" id="KW-0496">Mitochondrion</keyword>
<feature type="region of interest" description="Disordered" evidence="6">
    <location>
        <begin position="1"/>
        <end position="20"/>
    </location>
</feature>
<dbReference type="Pfam" id="PF04568">
    <property type="entry name" value="IATP"/>
    <property type="match status" value="1"/>
</dbReference>
<comment type="caution">
    <text evidence="7">The sequence shown here is derived from an EMBL/GenBank/DDBJ whole genome shotgun (WGS) entry which is preliminary data.</text>
</comment>
<organism evidence="7 8">
    <name type="scientific">Tilletia horrida</name>
    <dbReference type="NCBI Taxonomy" id="155126"/>
    <lineage>
        <taxon>Eukaryota</taxon>
        <taxon>Fungi</taxon>
        <taxon>Dikarya</taxon>
        <taxon>Basidiomycota</taxon>
        <taxon>Ustilaginomycotina</taxon>
        <taxon>Exobasidiomycetes</taxon>
        <taxon>Tilletiales</taxon>
        <taxon>Tilletiaceae</taxon>
        <taxon>Tilletia</taxon>
    </lineage>
</organism>
<proteinExistence type="inferred from homology"/>
<feature type="coiled-coil region" evidence="5">
    <location>
        <begin position="64"/>
        <end position="91"/>
    </location>
</feature>
<evidence type="ECO:0000256" key="5">
    <source>
        <dbReference type="SAM" id="Coils"/>
    </source>
</evidence>
<evidence type="ECO:0000256" key="3">
    <source>
        <dbReference type="ARBA" id="ARBA00023128"/>
    </source>
</evidence>
<dbReference type="InterPro" id="IPR007648">
    <property type="entry name" value="ATPase_inhibitor_mt"/>
</dbReference>
<evidence type="ECO:0000313" key="7">
    <source>
        <dbReference type="EMBL" id="KAK0554962.1"/>
    </source>
</evidence>
<comment type="subcellular location">
    <subcellularLocation>
        <location evidence="1">Mitochondrion</location>
    </subcellularLocation>
</comment>
<evidence type="ECO:0000256" key="4">
    <source>
        <dbReference type="RuleBase" id="RU368087"/>
    </source>
</evidence>
<comment type="similarity">
    <text evidence="2 4">Belongs to the ATPase inhibitor family.</text>
</comment>
<accession>A0AAN6GT27</accession>
<dbReference type="GO" id="GO:0005739">
    <property type="term" value="C:mitochondrion"/>
    <property type="evidence" value="ECO:0007669"/>
    <property type="project" value="UniProtKB-SubCell"/>
</dbReference>
<sequence>MLTLASASSARPLVSRSASTSSVLTALACAALASPARCYAIDALNKREQSEEAAYVRKLEQEKSKKLRESIAKQKTHLEEAEKTLDDMSSSQKK</sequence>
<dbReference type="AlphaFoldDB" id="A0AAN6GT27"/>
<keyword evidence="5" id="KW-0175">Coiled coil</keyword>
<dbReference type="Gene3D" id="1.20.5.500">
    <property type="entry name" value="Single helix bin"/>
    <property type="match status" value="1"/>
</dbReference>
<evidence type="ECO:0000256" key="1">
    <source>
        <dbReference type="ARBA" id="ARBA00004173"/>
    </source>
</evidence>
<evidence type="ECO:0000256" key="2">
    <source>
        <dbReference type="ARBA" id="ARBA00010901"/>
    </source>
</evidence>